<accession>A0A4C1V7J8</accession>
<dbReference type="AlphaFoldDB" id="A0A4C1V7J8"/>
<name>A0A4C1V7J8_EUMVA</name>
<comment type="caution">
    <text evidence="1">The sequence shown here is derived from an EMBL/GenBank/DDBJ whole genome shotgun (WGS) entry which is preliminary data.</text>
</comment>
<gene>
    <name evidence="1" type="ORF">EVAR_95935_1</name>
</gene>
<sequence>MFRFFRLIGNKPSVCEPSPEQVMGASGHLELVVIPCDVSGLDDIDNEQRQPTLYDCSLYDNVLLGEINTVGGDKARYRRA</sequence>
<dbReference type="EMBL" id="BGZK01000295">
    <property type="protein sequence ID" value="GBP34831.1"/>
    <property type="molecule type" value="Genomic_DNA"/>
</dbReference>
<organism evidence="1 2">
    <name type="scientific">Eumeta variegata</name>
    <name type="common">Bagworm moth</name>
    <name type="synonym">Eumeta japonica</name>
    <dbReference type="NCBI Taxonomy" id="151549"/>
    <lineage>
        <taxon>Eukaryota</taxon>
        <taxon>Metazoa</taxon>
        <taxon>Ecdysozoa</taxon>
        <taxon>Arthropoda</taxon>
        <taxon>Hexapoda</taxon>
        <taxon>Insecta</taxon>
        <taxon>Pterygota</taxon>
        <taxon>Neoptera</taxon>
        <taxon>Endopterygota</taxon>
        <taxon>Lepidoptera</taxon>
        <taxon>Glossata</taxon>
        <taxon>Ditrysia</taxon>
        <taxon>Tineoidea</taxon>
        <taxon>Psychidae</taxon>
        <taxon>Oiketicinae</taxon>
        <taxon>Eumeta</taxon>
    </lineage>
</organism>
<evidence type="ECO:0000313" key="2">
    <source>
        <dbReference type="Proteomes" id="UP000299102"/>
    </source>
</evidence>
<protein>
    <submittedName>
        <fullName evidence="1">Uncharacterized protein</fullName>
    </submittedName>
</protein>
<keyword evidence="2" id="KW-1185">Reference proteome</keyword>
<proteinExistence type="predicted"/>
<evidence type="ECO:0000313" key="1">
    <source>
        <dbReference type="EMBL" id="GBP34831.1"/>
    </source>
</evidence>
<dbReference type="Proteomes" id="UP000299102">
    <property type="component" value="Unassembled WGS sequence"/>
</dbReference>
<reference evidence="1 2" key="1">
    <citation type="journal article" date="2019" name="Commun. Biol.">
        <title>The bagworm genome reveals a unique fibroin gene that provides high tensile strength.</title>
        <authorList>
            <person name="Kono N."/>
            <person name="Nakamura H."/>
            <person name="Ohtoshi R."/>
            <person name="Tomita M."/>
            <person name="Numata K."/>
            <person name="Arakawa K."/>
        </authorList>
    </citation>
    <scope>NUCLEOTIDE SEQUENCE [LARGE SCALE GENOMIC DNA]</scope>
</reference>